<keyword evidence="2" id="KW-0812">Transmembrane</keyword>
<evidence type="ECO:0000256" key="2">
    <source>
        <dbReference type="SAM" id="Phobius"/>
    </source>
</evidence>
<organism evidence="4">
    <name type="scientific">Manihot esculenta</name>
    <name type="common">Cassava</name>
    <name type="synonym">Jatropha manihot</name>
    <dbReference type="NCBI Taxonomy" id="3983"/>
    <lineage>
        <taxon>Eukaryota</taxon>
        <taxon>Viridiplantae</taxon>
        <taxon>Streptophyta</taxon>
        <taxon>Embryophyta</taxon>
        <taxon>Tracheophyta</taxon>
        <taxon>Spermatophyta</taxon>
        <taxon>Magnoliopsida</taxon>
        <taxon>eudicotyledons</taxon>
        <taxon>Gunneridae</taxon>
        <taxon>Pentapetalae</taxon>
        <taxon>rosids</taxon>
        <taxon>fabids</taxon>
        <taxon>Malpighiales</taxon>
        <taxon>Euphorbiaceae</taxon>
        <taxon>Crotonoideae</taxon>
        <taxon>Manihoteae</taxon>
        <taxon>Manihot</taxon>
    </lineage>
</organism>
<keyword evidence="2" id="KW-1133">Transmembrane helix</keyword>
<dbReference type="PANTHER" id="PTHR24096:SF362">
    <property type="entry name" value="4-COUMARATE--COA LIGASE-LIKE 9"/>
    <property type="match status" value="1"/>
</dbReference>
<evidence type="ECO:0000259" key="3">
    <source>
        <dbReference type="Pfam" id="PF00501"/>
    </source>
</evidence>
<proteinExistence type="predicted"/>
<feature type="transmembrane region" description="Helical" evidence="2">
    <location>
        <begin position="48"/>
        <end position="72"/>
    </location>
</feature>
<keyword evidence="2" id="KW-0472">Membrane</keyword>
<keyword evidence="1" id="KW-0436">Ligase</keyword>
<dbReference type="AlphaFoldDB" id="A0A199UBN6"/>
<sequence>MDNQGEKNLKRSHRRRRSLPNLFSRLHPSHKKLAFSLHHHFGLKKGDIAFVLSPNSIQISVLYFYIFALGVVTSPKKSSVFKLEILHQIQLSKPVLVFVTSNAAHTIPNLKTIVLDSPEFESLMMSLAHCGEMEGGKVYQLDPVTILYPHGLLVELMDWFWLIEISDAW</sequence>
<evidence type="ECO:0000313" key="4">
    <source>
        <dbReference type="EMBL" id="OAY22052.1"/>
    </source>
</evidence>
<protein>
    <recommendedName>
        <fullName evidence="3">AMP-dependent synthetase/ligase domain-containing protein</fullName>
    </recommendedName>
</protein>
<evidence type="ECO:0000256" key="1">
    <source>
        <dbReference type="ARBA" id="ARBA00022598"/>
    </source>
</evidence>
<gene>
    <name evidence="4" type="ORF">MANES_S034000</name>
</gene>
<dbReference type="STRING" id="3983.A0A199UBN6"/>
<feature type="domain" description="AMP-dependent synthetase/ligase" evidence="3">
    <location>
        <begin position="30"/>
        <end position="117"/>
    </location>
</feature>
<dbReference type="Gene3D" id="3.40.50.980">
    <property type="match status" value="1"/>
</dbReference>
<dbReference type="Pfam" id="PF00501">
    <property type="entry name" value="AMP-binding"/>
    <property type="match status" value="1"/>
</dbReference>
<accession>A0A199UBN6</accession>
<dbReference type="EMBL" id="KV450534">
    <property type="protein sequence ID" value="OAY22052.1"/>
    <property type="molecule type" value="Genomic_DNA"/>
</dbReference>
<dbReference type="InterPro" id="IPR000873">
    <property type="entry name" value="AMP-dep_synth/lig_dom"/>
</dbReference>
<name>A0A199UBN6_MANES</name>
<dbReference type="SUPFAM" id="SSF56801">
    <property type="entry name" value="Acetyl-CoA synthetase-like"/>
    <property type="match status" value="1"/>
</dbReference>
<reference evidence="4" key="1">
    <citation type="submission" date="2016-02" db="EMBL/GenBank/DDBJ databases">
        <title>WGS assembly of Manihot esculenta.</title>
        <authorList>
            <person name="Bredeson J.V."/>
            <person name="Prochnik S.E."/>
            <person name="Lyons J.B."/>
            <person name="Schmutz J."/>
            <person name="Grimwood J."/>
            <person name="Vrebalov J."/>
            <person name="Bart R.S."/>
            <person name="Amuge T."/>
            <person name="Ferguson M.E."/>
            <person name="Green R."/>
            <person name="Putnam N."/>
            <person name="Stites J."/>
            <person name="Rounsley S."/>
            <person name="Rokhsar D.S."/>
        </authorList>
    </citation>
    <scope>NUCLEOTIDE SEQUENCE [LARGE SCALE GENOMIC DNA]</scope>
    <source>
        <tissue evidence="4">Leaf</tissue>
    </source>
</reference>
<dbReference type="PANTHER" id="PTHR24096">
    <property type="entry name" value="LONG-CHAIN-FATTY-ACID--COA LIGASE"/>
    <property type="match status" value="1"/>
</dbReference>
<dbReference type="GO" id="GO:0016874">
    <property type="term" value="F:ligase activity"/>
    <property type="evidence" value="ECO:0007669"/>
    <property type="project" value="UniProtKB-KW"/>
</dbReference>